<dbReference type="GO" id="GO:0016852">
    <property type="term" value="F:sirohydrochlorin cobaltochelatase activity"/>
    <property type="evidence" value="ECO:0007669"/>
    <property type="project" value="UniProtKB-EC"/>
</dbReference>
<name>A0A0A7LC00_9ARCH</name>
<dbReference type="InterPro" id="IPR002762">
    <property type="entry name" value="CbiX-like"/>
</dbReference>
<dbReference type="AlphaFoldDB" id="A0A0A7LC00"/>
<dbReference type="HOGENOM" id="CLU_065901_2_1_2"/>
<reference evidence="3 4" key="1">
    <citation type="journal article" date="2014" name="Appl. Environ. Microbiol.">
        <title>Comparative Genome Analysis of 'Candidatus Methanoplasma termitum' Indicates a New Mode of Energy Metabolism in the Seventh Order of Methanogens.</title>
        <authorList>
            <person name="Lang K."/>
            <person name="Schuldes J."/>
            <person name="Klingl A."/>
            <person name="Poehlein A."/>
            <person name="Daniel R."/>
            <person name="Brune A."/>
        </authorList>
    </citation>
    <scope>NUCLEOTIDE SEQUENCE [LARGE SCALE GENOMIC DNA]</scope>
    <source>
        <strain evidence="4">Mpt1</strain>
    </source>
</reference>
<proteinExistence type="predicted"/>
<keyword evidence="1" id="KW-0479">Metal-binding</keyword>
<dbReference type="NCBIfam" id="NF033198">
    <property type="entry name" value="F430_CfbA"/>
    <property type="match status" value="1"/>
</dbReference>
<keyword evidence="2 3" id="KW-0456">Lyase</keyword>
<dbReference type="PANTHER" id="PTHR33542:SF3">
    <property type="entry name" value="SIROHYDROCHLORIN FERROCHELATASE, CHLOROPLASTIC"/>
    <property type="match status" value="1"/>
</dbReference>
<keyword evidence="4" id="KW-1185">Reference proteome</keyword>
<dbReference type="KEGG" id="mear:Mpt1_c08040"/>
<dbReference type="CDD" id="cd03416">
    <property type="entry name" value="CbiX_SirB_N"/>
    <property type="match status" value="1"/>
</dbReference>
<dbReference type="GO" id="GO:0046872">
    <property type="term" value="F:metal ion binding"/>
    <property type="evidence" value="ECO:0007669"/>
    <property type="project" value="UniProtKB-KW"/>
</dbReference>
<organism evidence="3 4">
    <name type="scientific">Candidatus Methanoplasma termitum</name>
    <dbReference type="NCBI Taxonomy" id="1577791"/>
    <lineage>
        <taxon>Archaea</taxon>
        <taxon>Methanobacteriati</taxon>
        <taxon>Thermoplasmatota</taxon>
        <taxon>Thermoplasmata</taxon>
        <taxon>Methanomassiliicoccales</taxon>
        <taxon>Methanomassiliicoccaceae</taxon>
        <taxon>Candidatus Methanoplasma</taxon>
    </lineage>
</organism>
<dbReference type="EC" id="4.99.1.3" evidence="3"/>
<dbReference type="SUPFAM" id="SSF53800">
    <property type="entry name" value="Chelatase"/>
    <property type="match status" value="1"/>
</dbReference>
<protein>
    <submittedName>
        <fullName evidence="3">CbiX2 protein</fullName>
        <ecNumber evidence="3">4.99.1.3</ecNumber>
    </submittedName>
</protein>
<evidence type="ECO:0000313" key="3">
    <source>
        <dbReference type="EMBL" id="AIZ56685.1"/>
    </source>
</evidence>
<dbReference type="InterPro" id="IPR050963">
    <property type="entry name" value="Sirohydro_Cobaltochel/CbiX"/>
</dbReference>
<gene>
    <name evidence="3" type="primary">cbiX2</name>
    <name evidence="3" type="ORF">Mpt1_c08040</name>
</gene>
<dbReference type="Proteomes" id="UP000030787">
    <property type="component" value="Chromosome"/>
</dbReference>
<dbReference type="EMBL" id="CP010070">
    <property type="protein sequence ID" value="AIZ56685.1"/>
    <property type="molecule type" value="Genomic_DNA"/>
</dbReference>
<evidence type="ECO:0000313" key="4">
    <source>
        <dbReference type="Proteomes" id="UP000030787"/>
    </source>
</evidence>
<accession>A0A0A7LC00</accession>
<dbReference type="STRING" id="1577791.Mpt1_c08040"/>
<evidence type="ECO:0000256" key="1">
    <source>
        <dbReference type="ARBA" id="ARBA00022723"/>
    </source>
</evidence>
<sequence length="125" mass="14121">MVVGHGSRLPYNKETVTFQADQLTKMGYENVRCAFNEFDEPTVESVFNEMISQDVDEIIVLPLFISLGAHLKNDIPKKIRLADWISEDSLVHDGRSITVRYAAPIGSDPRLTDVIAEKIMGRWQA</sequence>
<evidence type="ECO:0000256" key="2">
    <source>
        <dbReference type="ARBA" id="ARBA00023239"/>
    </source>
</evidence>
<dbReference type="Pfam" id="PF01903">
    <property type="entry name" value="CbiX"/>
    <property type="match status" value="1"/>
</dbReference>
<dbReference type="PANTHER" id="PTHR33542">
    <property type="entry name" value="SIROHYDROCHLORIN FERROCHELATASE, CHLOROPLASTIC"/>
    <property type="match status" value="1"/>
</dbReference>
<dbReference type="Gene3D" id="3.40.50.1400">
    <property type="match status" value="1"/>
</dbReference>